<evidence type="ECO:0000313" key="1">
    <source>
        <dbReference type="EMBL" id="MPN58153.1"/>
    </source>
</evidence>
<proteinExistence type="predicted"/>
<gene>
    <name evidence="1" type="ORF">SDC9_205854</name>
</gene>
<comment type="caution">
    <text evidence="1">The sequence shown here is derived from an EMBL/GenBank/DDBJ whole genome shotgun (WGS) entry which is preliminary data.</text>
</comment>
<dbReference type="InterPro" id="IPR010179">
    <property type="entry name" value="CRISPR-assoc_prot_Cse3"/>
</dbReference>
<accession>A0A645JEX3</accession>
<dbReference type="Pfam" id="PF08798">
    <property type="entry name" value="CRISPR_assoc"/>
    <property type="match status" value="1"/>
</dbReference>
<name>A0A645JEX3_9ZZZZ</name>
<organism evidence="1">
    <name type="scientific">bioreactor metagenome</name>
    <dbReference type="NCBI Taxonomy" id="1076179"/>
    <lineage>
        <taxon>unclassified sequences</taxon>
        <taxon>metagenomes</taxon>
        <taxon>ecological metagenomes</taxon>
    </lineage>
</organism>
<protein>
    <submittedName>
        <fullName evidence="1">Uncharacterized protein</fullName>
    </submittedName>
</protein>
<dbReference type="Gene3D" id="3.30.70.1210">
    <property type="entry name" value="Crispr-associated protein, domain 2"/>
    <property type="match status" value="1"/>
</dbReference>
<sequence length="46" mass="5161">MVFNECTFTGVLEVVDRKSFIKSFCEGIGRGKAFGFGLLQLLPLYE</sequence>
<dbReference type="SUPFAM" id="SSF117987">
    <property type="entry name" value="CRISPR-associated protein"/>
    <property type="match status" value="1"/>
</dbReference>
<dbReference type="AlphaFoldDB" id="A0A645JEX3"/>
<dbReference type="EMBL" id="VSSQ01130537">
    <property type="protein sequence ID" value="MPN58153.1"/>
    <property type="molecule type" value="Genomic_DNA"/>
</dbReference>
<reference evidence="1" key="1">
    <citation type="submission" date="2019-08" db="EMBL/GenBank/DDBJ databases">
        <authorList>
            <person name="Kucharzyk K."/>
            <person name="Murdoch R.W."/>
            <person name="Higgins S."/>
            <person name="Loffler F."/>
        </authorList>
    </citation>
    <scope>NUCLEOTIDE SEQUENCE</scope>
</reference>